<evidence type="ECO:0000256" key="2">
    <source>
        <dbReference type="ARBA" id="ARBA00004882"/>
    </source>
</evidence>
<evidence type="ECO:0000313" key="21">
    <source>
        <dbReference type="Proteomes" id="UP000271031"/>
    </source>
</evidence>
<evidence type="ECO:0000256" key="11">
    <source>
        <dbReference type="ARBA" id="ARBA00023002"/>
    </source>
</evidence>
<dbReference type="GO" id="GO:0008270">
    <property type="term" value="F:zinc ion binding"/>
    <property type="evidence" value="ECO:0007669"/>
    <property type="project" value="InterPro"/>
</dbReference>
<dbReference type="PROSITE" id="PS51747">
    <property type="entry name" value="CYT_DCMP_DEAMINASES_2"/>
    <property type="match status" value="1"/>
</dbReference>
<dbReference type="Pfam" id="PF00383">
    <property type="entry name" value="dCMP_cyt_deam_1"/>
    <property type="match status" value="1"/>
</dbReference>
<dbReference type="AlphaFoldDB" id="A0A3M8DQ86"/>
<feature type="binding site" evidence="17">
    <location>
        <position position="204"/>
    </location>
    <ligand>
        <name>substrate</name>
    </ligand>
</feature>
<evidence type="ECO:0000256" key="4">
    <source>
        <dbReference type="ARBA" id="ARBA00005259"/>
    </source>
</evidence>
<proteinExistence type="inferred from homology"/>
<evidence type="ECO:0000313" key="20">
    <source>
        <dbReference type="EMBL" id="RNB89601.1"/>
    </source>
</evidence>
<keyword evidence="11 15" id="KW-0560">Oxidoreductase</keyword>
<dbReference type="InterPro" id="IPR050765">
    <property type="entry name" value="Riboflavin_Biosynth_HTPR"/>
</dbReference>
<dbReference type="InterPro" id="IPR011549">
    <property type="entry name" value="RibD_C"/>
</dbReference>
<dbReference type="OrthoDB" id="9800865at2"/>
<evidence type="ECO:0000256" key="14">
    <source>
        <dbReference type="ARBA" id="ARBA00049886"/>
    </source>
</evidence>
<dbReference type="EMBL" id="RHHQ01000008">
    <property type="protein sequence ID" value="RNB89601.1"/>
    <property type="molecule type" value="Genomic_DNA"/>
</dbReference>
<feature type="binding site" evidence="17">
    <location>
        <position position="222"/>
    </location>
    <ligand>
        <name>NADP(+)</name>
        <dbReference type="ChEBI" id="CHEBI:58349"/>
    </ligand>
</feature>
<dbReference type="RefSeq" id="WP_122917857.1">
    <property type="nucleotide sequence ID" value="NZ_RHHQ01000008.1"/>
</dbReference>
<feature type="binding site" evidence="17">
    <location>
        <position position="184"/>
    </location>
    <ligand>
        <name>substrate</name>
    </ligand>
</feature>
<comment type="pathway">
    <text evidence="3 15">Cofactor biosynthesis; riboflavin biosynthesis; 5-amino-6-(D-ribitylamino)uracil from GTP: step 3/4.</text>
</comment>
<dbReference type="PIRSF" id="PIRSF006769">
    <property type="entry name" value="RibD"/>
    <property type="match status" value="1"/>
</dbReference>
<feature type="binding site" evidence="17">
    <location>
        <position position="291"/>
    </location>
    <ligand>
        <name>substrate</name>
    </ligand>
</feature>
<reference evidence="20 21" key="1">
    <citation type="submission" date="2018-10" db="EMBL/GenBank/DDBJ databases">
        <title>Phylogenomics of Brevibacillus.</title>
        <authorList>
            <person name="Dunlap C."/>
        </authorList>
    </citation>
    <scope>NUCLEOTIDE SEQUENCE [LARGE SCALE GENOMIC DNA]</scope>
    <source>
        <strain evidence="20 21">JCM 15716</strain>
    </source>
</reference>
<evidence type="ECO:0000256" key="16">
    <source>
        <dbReference type="PIRSR" id="PIRSR006769-1"/>
    </source>
</evidence>
<evidence type="ECO:0000256" key="12">
    <source>
        <dbReference type="ARBA" id="ARBA00023268"/>
    </source>
</evidence>
<evidence type="ECO:0000256" key="13">
    <source>
        <dbReference type="ARBA" id="ARBA00049861"/>
    </source>
</evidence>
<dbReference type="SUPFAM" id="SSF53597">
    <property type="entry name" value="Dihydrofolate reductase-like"/>
    <property type="match status" value="1"/>
</dbReference>
<comment type="catalytic activity">
    <reaction evidence="13 15">
        <text>5-amino-6-(5-phospho-D-ribitylamino)uracil + NADP(+) = 5-amino-6-(5-phospho-D-ribosylamino)uracil + NADPH + H(+)</text>
        <dbReference type="Rhea" id="RHEA:17845"/>
        <dbReference type="ChEBI" id="CHEBI:15378"/>
        <dbReference type="ChEBI" id="CHEBI:57783"/>
        <dbReference type="ChEBI" id="CHEBI:58349"/>
        <dbReference type="ChEBI" id="CHEBI:58421"/>
        <dbReference type="ChEBI" id="CHEBI:58453"/>
        <dbReference type="EC" id="1.1.1.193"/>
    </reaction>
</comment>
<evidence type="ECO:0000256" key="3">
    <source>
        <dbReference type="ARBA" id="ARBA00004910"/>
    </source>
</evidence>
<dbReference type="GO" id="GO:0008835">
    <property type="term" value="F:diaminohydroxyphosphoribosylaminopyrimidine deaminase activity"/>
    <property type="evidence" value="ECO:0007669"/>
    <property type="project" value="UniProtKB-EC"/>
</dbReference>
<dbReference type="InterPro" id="IPR002734">
    <property type="entry name" value="RibDG_C"/>
</dbReference>
<evidence type="ECO:0000259" key="19">
    <source>
        <dbReference type="PROSITE" id="PS51747"/>
    </source>
</evidence>
<evidence type="ECO:0000256" key="9">
    <source>
        <dbReference type="ARBA" id="ARBA00022833"/>
    </source>
</evidence>
<dbReference type="InterPro" id="IPR004794">
    <property type="entry name" value="Eubact_RibD"/>
</dbReference>
<name>A0A3M8DQ86_9BACL</name>
<keyword evidence="8 15" id="KW-0378">Hydrolase</keyword>
<feature type="binding site" evidence="17">
    <location>
        <position position="154"/>
    </location>
    <ligand>
        <name>NADP(+)</name>
        <dbReference type="ChEBI" id="CHEBI:58349"/>
    </ligand>
</feature>
<feature type="binding site" evidence="18">
    <location>
        <position position="84"/>
    </location>
    <ligand>
        <name>Zn(2+)</name>
        <dbReference type="ChEBI" id="CHEBI:29105"/>
        <note>catalytic</note>
    </ligand>
</feature>
<evidence type="ECO:0000256" key="5">
    <source>
        <dbReference type="ARBA" id="ARBA00007417"/>
    </source>
</evidence>
<keyword evidence="12" id="KW-0511">Multifunctional enzyme</keyword>
<keyword evidence="21" id="KW-1185">Reference proteome</keyword>
<dbReference type="GO" id="GO:0008703">
    <property type="term" value="F:5-amino-6-(5-phosphoribosylamino)uracil reductase activity"/>
    <property type="evidence" value="ECO:0007669"/>
    <property type="project" value="UniProtKB-EC"/>
</dbReference>
<protein>
    <recommendedName>
        <fullName evidence="15">Riboflavin biosynthesis protein RibD</fullName>
    </recommendedName>
    <domain>
        <recommendedName>
            <fullName evidence="15">Diaminohydroxyphosphoribosylaminopyrimidine deaminase</fullName>
            <shortName evidence="15">DRAP deaminase</shortName>
            <ecNumber evidence="15">3.5.4.26</ecNumber>
        </recommendedName>
        <alternativeName>
            <fullName evidence="15">Riboflavin-specific deaminase</fullName>
        </alternativeName>
    </domain>
    <domain>
        <recommendedName>
            <fullName evidence="15">5-amino-6-(5-phosphoribosylamino)uracil reductase</fullName>
            <ecNumber evidence="15">1.1.1.193</ecNumber>
        </recommendedName>
        <alternativeName>
            <fullName evidence="15">HTP reductase</fullName>
        </alternativeName>
    </domain>
</protein>
<keyword evidence="10 15" id="KW-0521">NADP</keyword>
<dbReference type="Pfam" id="PF01872">
    <property type="entry name" value="RibD_C"/>
    <property type="match status" value="1"/>
</dbReference>
<organism evidence="20 21">
    <name type="scientific">Brevibacillus fluminis</name>
    <dbReference type="NCBI Taxonomy" id="511487"/>
    <lineage>
        <taxon>Bacteria</taxon>
        <taxon>Bacillati</taxon>
        <taxon>Bacillota</taxon>
        <taxon>Bacilli</taxon>
        <taxon>Bacillales</taxon>
        <taxon>Paenibacillaceae</taxon>
        <taxon>Brevibacillus</taxon>
    </lineage>
</organism>
<dbReference type="UniPathway" id="UPA00275">
    <property type="reaction ID" value="UER00401"/>
</dbReference>
<evidence type="ECO:0000256" key="15">
    <source>
        <dbReference type="PIRNR" id="PIRNR006769"/>
    </source>
</evidence>
<dbReference type="CDD" id="cd01284">
    <property type="entry name" value="Riboflavin_deaminase-reductase"/>
    <property type="match status" value="1"/>
</dbReference>
<sequence>MQDEVFMRLALDMAKGAAGQTSPNPMVGSVVVKNGEIVGMGAHLKAGEPHAEVHALRMSGEKADGATIYVTLEPCSHHGRTPPCADAIVAAGISRAVIASLDPNPLVAGRGVGKLKAAGIEVTVGVLEEEARKLNEVFFHYISTGRPFVTVKTAMTLDGKIAAKTGHSQWITGEAARREVHQLRHRHDAILVGINTVIADDPELTARLYQTERQPVRVILDSTLRMPLNARVVTDGKAPTWVFTTRRAPLDKIEAIRRLGVQVLVLDAQVIEIGMLLNTLGQAGITSLLVEGGTGVNGAFFDARAIQKLISYLACKLIGGAAAPVPFGGGGIAYMHEAVWLDDIEVRQVDRHDLRISGYPRWVMEQ</sequence>
<gene>
    <name evidence="20" type="primary">ribD</name>
    <name evidence="20" type="ORF">EDM56_10455</name>
</gene>
<feature type="domain" description="CMP/dCMP-type deaminase" evidence="19">
    <location>
        <begin position="1"/>
        <end position="123"/>
    </location>
</feature>
<feature type="binding site" evidence="17">
    <location>
        <position position="168"/>
    </location>
    <ligand>
        <name>substrate</name>
    </ligand>
</feature>
<dbReference type="GO" id="GO:0050661">
    <property type="term" value="F:NADP binding"/>
    <property type="evidence" value="ECO:0007669"/>
    <property type="project" value="InterPro"/>
</dbReference>
<keyword evidence="9 15" id="KW-0862">Zinc</keyword>
<dbReference type="InterPro" id="IPR002125">
    <property type="entry name" value="CMP_dCMP_dom"/>
</dbReference>
<comment type="caution">
    <text evidence="20">The sequence shown here is derived from an EMBL/GenBank/DDBJ whole genome shotgun (WGS) entry which is preliminary data.</text>
</comment>
<feature type="binding site" evidence="17">
    <location>
        <position position="207"/>
    </location>
    <ligand>
        <name>substrate</name>
    </ligand>
</feature>
<comment type="cofactor">
    <cofactor evidence="15 18">
        <name>Zn(2+)</name>
        <dbReference type="ChEBI" id="CHEBI:29105"/>
    </cofactor>
    <text evidence="15 18">Binds 1 zinc ion.</text>
</comment>
<dbReference type="InterPro" id="IPR016193">
    <property type="entry name" value="Cytidine_deaminase-like"/>
</dbReference>
<evidence type="ECO:0000256" key="17">
    <source>
        <dbReference type="PIRSR" id="PIRSR006769-2"/>
    </source>
</evidence>
<feature type="active site" description="Proton donor" evidence="16">
    <location>
        <position position="52"/>
    </location>
</feature>
<evidence type="ECO:0000256" key="10">
    <source>
        <dbReference type="ARBA" id="ARBA00022857"/>
    </source>
</evidence>
<dbReference type="NCBIfam" id="TIGR00227">
    <property type="entry name" value="ribD_Cterm"/>
    <property type="match status" value="1"/>
</dbReference>
<comment type="similarity">
    <text evidence="5 15">In the C-terminal section; belongs to the HTP reductase family.</text>
</comment>
<dbReference type="Gene3D" id="3.40.140.10">
    <property type="entry name" value="Cytidine Deaminase, domain 2"/>
    <property type="match status" value="1"/>
</dbReference>
<feature type="binding site" evidence="17">
    <location>
        <position position="196"/>
    </location>
    <ligand>
        <name>NADP(+)</name>
        <dbReference type="ChEBI" id="CHEBI:58349"/>
    </ligand>
</feature>
<dbReference type="FunFam" id="3.40.140.10:FF:000025">
    <property type="entry name" value="Riboflavin biosynthesis protein RibD"/>
    <property type="match status" value="1"/>
</dbReference>
<feature type="binding site" evidence="17">
    <location>
        <position position="170"/>
    </location>
    <ligand>
        <name>NADP(+)</name>
        <dbReference type="ChEBI" id="CHEBI:58349"/>
    </ligand>
</feature>
<keyword evidence="7 15" id="KW-0479">Metal-binding</keyword>
<dbReference type="PROSITE" id="PS00903">
    <property type="entry name" value="CYT_DCMP_DEAMINASES_1"/>
    <property type="match status" value="1"/>
</dbReference>
<comment type="pathway">
    <text evidence="2 15">Cofactor biosynthesis; riboflavin biosynthesis; 5-amino-6-(D-ribitylamino)uracil from GTP: step 2/4.</text>
</comment>
<dbReference type="InterPro" id="IPR024072">
    <property type="entry name" value="DHFR-like_dom_sf"/>
</dbReference>
<dbReference type="SUPFAM" id="SSF53927">
    <property type="entry name" value="Cytidine deaminase-like"/>
    <property type="match status" value="1"/>
</dbReference>
<feature type="binding site" evidence="17">
    <location>
        <begin position="293"/>
        <end position="299"/>
    </location>
    <ligand>
        <name>NADP(+)</name>
        <dbReference type="ChEBI" id="CHEBI:58349"/>
    </ligand>
</feature>
<keyword evidence="6 15" id="KW-0686">Riboflavin biosynthesis</keyword>
<dbReference type="PANTHER" id="PTHR38011:SF7">
    <property type="entry name" value="2,5-DIAMINO-6-RIBOSYLAMINO-4(3H)-PYRIMIDINONE 5'-PHOSPHATE REDUCTASE"/>
    <property type="match status" value="1"/>
</dbReference>
<evidence type="ECO:0000256" key="6">
    <source>
        <dbReference type="ARBA" id="ARBA00022619"/>
    </source>
</evidence>
<evidence type="ECO:0000256" key="8">
    <source>
        <dbReference type="ARBA" id="ARBA00022801"/>
    </source>
</evidence>
<evidence type="ECO:0000256" key="1">
    <source>
        <dbReference type="ARBA" id="ARBA00002151"/>
    </source>
</evidence>
<dbReference type="Gene3D" id="3.40.430.10">
    <property type="entry name" value="Dihydrofolate Reductase, subunit A"/>
    <property type="match status" value="1"/>
</dbReference>
<evidence type="ECO:0000256" key="7">
    <source>
        <dbReference type="ARBA" id="ARBA00022723"/>
    </source>
</evidence>
<feature type="binding site" evidence="18">
    <location>
        <position position="75"/>
    </location>
    <ligand>
        <name>Zn(2+)</name>
        <dbReference type="ChEBI" id="CHEBI:29105"/>
        <note>catalytic</note>
    </ligand>
</feature>
<dbReference type="PANTHER" id="PTHR38011">
    <property type="entry name" value="DIHYDROFOLATE REDUCTASE FAMILY PROTEIN (AFU_ORTHOLOGUE AFUA_8G06820)"/>
    <property type="match status" value="1"/>
</dbReference>
<dbReference type="EC" id="3.5.4.26" evidence="15"/>
<feature type="binding site" evidence="17">
    <location>
        <position position="200"/>
    </location>
    <ligand>
        <name>NADP(+)</name>
        <dbReference type="ChEBI" id="CHEBI:58349"/>
    </ligand>
</feature>
<dbReference type="InterPro" id="IPR016192">
    <property type="entry name" value="APOBEC/CMP_deaminase_Zn-bd"/>
</dbReference>
<comment type="function">
    <text evidence="1 15">Converts 2,5-diamino-6-(ribosylamino)-4(3h)-pyrimidinone 5'-phosphate into 5-amino-6-(ribosylamino)-2,4(1h,3h)-pyrimidinedione 5'-phosphate.</text>
</comment>
<comment type="similarity">
    <text evidence="4 15">In the N-terminal section; belongs to the cytidine and deoxycytidylate deaminase family.</text>
</comment>
<dbReference type="Proteomes" id="UP000271031">
    <property type="component" value="Unassembled WGS sequence"/>
</dbReference>
<accession>A0A3M8DQ86</accession>
<comment type="catalytic activity">
    <reaction evidence="14 15">
        <text>2,5-diamino-6-hydroxy-4-(5-phosphoribosylamino)-pyrimidine + H2O + H(+) = 5-amino-6-(5-phospho-D-ribosylamino)uracil + NH4(+)</text>
        <dbReference type="Rhea" id="RHEA:21868"/>
        <dbReference type="ChEBI" id="CHEBI:15377"/>
        <dbReference type="ChEBI" id="CHEBI:15378"/>
        <dbReference type="ChEBI" id="CHEBI:28938"/>
        <dbReference type="ChEBI" id="CHEBI:58453"/>
        <dbReference type="ChEBI" id="CHEBI:58614"/>
        <dbReference type="EC" id="3.5.4.26"/>
    </reaction>
</comment>
<feature type="binding site" evidence="18">
    <location>
        <position position="50"/>
    </location>
    <ligand>
        <name>Zn(2+)</name>
        <dbReference type="ChEBI" id="CHEBI:29105"/>
        <note>catalytic</note>
    </ligand>
</feature>
<dbReference type="GO" id="GO:0009231">
    <property type="term" value="P:riboflavin biosynthetic process"/>
    <property type="evidence" value="ECO:0007669"/>
    <property type="project" value="UniProtKB-UniPathway"/>
</dbReference>
<dbReference type="NCBIfam" id="TIGR00326">
    <property type="entry name" value="eubact_ribD"/>
    <property type="match status" value="1"/>
</dbReference>
<dbReference type="EC" id="1.1.1.193" evidence="15"/>
<evidence type="ECO:0000256" key="18">
    <source>
        <dbReference type="PIRSR" id="PIRSR006769-3"/>
    </source>
</evidence>